<dbReference type="PANTHER" id="PTHR38761:SF1">
    <property type="entry name" value="GLUTAMATE--CYSTEINE LIGASE"/>
    <property type="match status" value="1"/>
</dbReference>
<dbReference type="InterPro" id="IPR006334">
    <property type="entry name" value="Glut_cys_ligase"/>
</dbReference>
<dbReference type="Proteomes" id="UP000295565">
    <property type="component" value="Unassembled WGS sequence"/>
</dbReference>
<accession>A0A4R1J9D9</accession>
<dbReference type="PANTHER" id="PTHR38761">
    <property type="entry name" value="GLUTAMATE--CYSTEINE LIGASE"/>
    <property type="match status" value="1"/>
</dbReference>
<organism evidence="11 12">
    <name type="scientific">Celerinatantimonas diazotrophica</name>
    <dbReference type="NCBI Taxonomy" id="412034"/>
    <lineage>
        <taxon>Bacteria</taxon>
        <taxon>Pseudomonadati</taxon>
        <taxon>Pseudomonadota</taxon>
        <taxon>Gammaproteobacteria</taxon>
        <taxon>Celerinatantimonadaceae</taxon>
        <taxon>Celerinatantimonas</taxon>
    </lineage>
</organism>
<dbReference type="Pfam" id="PF04262">
    <property type="entry name" value="Glu_cys_ligase"/>
    <property type="match status" value="1"/>
</dbReference>
<dbReference type="NCBIfam" id="TIGR01434">
    <property type="entry name" value="glu_cys_ligase"/>
    <property type="match status" value="1"/>
</dbReference>
<comment type="catalytic activity">
    <reaction evidence="7 8 9">
        <text>L-cysteine + L-glutamate + ATP = gamma-L-glutamyl-L-cysteine + ADP + phosphate + H(+)</text>
        <dbReference type="Rhea" id="RHEA:13285"/>
        <dbReference type="ChEBI" id="CHEBI:15378"/>
        <dbReference type="ChEBI" id="CHEBI:29985"/>
        <dbReference type="ChEBI" id="CHEBI:30616"/>
        <dbReference type="ChEBI" id="CHEBI:35235"/>
        <dbReference type="ChEBI" id="CHEBI:43474"/>
        <dbReference type="ChEBI" id="CHEBI:58173"/>
        <dbReference type="ChEBI" id="CHEBI:456216"/>
        <dbReference type="EC" id="6.3.2.2"/>
    </reaction>
</comment>
<evidence type="ECO:0000256" key="3">
    <source>
        <dbReference type="ARBA" id="ARBA00022598"/>
    </source>
</evidence>
<comment type="pathway">
    <text evidence="1 8 9">Sulfur metabolism; glutathione biosynthesis; glutathione from L-cysteine and L-glutamate: step 1/2.</text>
</comment>
<dbReference type="GO" id="GO:0046872">
    <property type="term" value="F:metal ion binding"/>
    <property type="evidence" value="ECO:0007669"/>
    <property type="project" value="TreeGrafter"/>
</dbReference>
<dbReference type="GO" id="GO:0005524">
    <property type="term" value="F:ATP binding"/>
    <property type="evidence" value="ECO:0007669"/>
    <property type="project" value="UniProtKB-KW"/>
</dbReference>
<dbReference type="EC" id="6.3.2.2" evidence="8"/>
<feature type="domain" description="Glutamate--cysteine ligase" evidence="10">
    <location>
        <begin position="10"/>
        <end position="384"/>
    </location>
</feature>
<dbReference type="Gene3D" id="3.30.590.20">
    <property type="match status" value="1"/>
</dbReference>
<dbReference type="UniPathway" id="UPA00142">
    <property type="reaction ID" value="UER00209"/>
</dbReference>
<dbReference type="RefSeq" id="WP_224055001.1">
    <property type="nucleotide sequence ID" value="NZ_OU594967.1"/>
</dbReference>
<evidence type="ECO:0000256" key="5">
    <source>
        <dbReference type="ARBA" id="ARBA00022741"/>
    </source>
</evidence>
<evidence type="ECO:0000313" key="11">
    <source>
        <dbReference type="EMBL" id="TCK47223.1"/>
    </source>
</evidence>
<protein>
    <recommendedName>
        <fullName evidence="8">Glutamate--cysteine ligase</fullName>
        <ecNumber evidence="8">6.3.2.2</ecNumber>
    </recommendedName>
    <alternativeName>
        <fullName evidence="8">Gamma-ECS</fullName>
        <shortName evidence="8">GCS</shortName>
    </alternativeName>
    <alternativeName>
        <fullName evidence="8">Gamma-glutamylcysteine synthetase</fullName>
    </alternativeName>
</protein>
<keyword evidence="6 8" id="KW-0067">ATP-binding</keyword>
<keyword evidence="4 8" id="KW-0317">Glutathione biosynthesis</keyword>
<dbReference type="AlphaFoldDB" id="A0A4R1J9D9"/>
<dbReference type="EMBL" id="SMGD01000015">
    <property type="protein sequence ID" value="TCK47223.1"/>
    <property type="molecule type" value="Genomic_DNA"/>
</dbReference>
<gene>
    <name evidence="8" type="primary">gshA</name>
    <name evidence="11" type="ORF">EV690_2930</name>
</gene>
<dbReference type="SUPFAM" id="SSF55931">
    <property type="entry name" value="Glutamine synthetase/guanido kinase"/>
    <property type="match status" value="1"/>
</dbReference>
<dbReference type="GO" id="GO:0005829">
    <property type="term" value="C:cytosol"/>
    <property type="evidence" value="ECO:0007669"/>
    <property type="project" value="TreeGrafter"/>
</dbReference>
<evidence type="ECO:0000256" key="8">
    <source>
        <dbReference type="HAMAP-Rule" id="MF_00578"/>
    </source>
</evidence>
<keyword evidence="3 8" id="KW-0436">Ligase</keyword>
<evidence type="ECO:0000259" key="10">
    <source>
        <dbReference type="Pfam" id="PF04262"/>
    </source>
</evidence>
<evidence type="ECO:0000256" key="1">
    <source>
        <dbReference type="ARBA" id="ARBA00005006"/>
    </source>
</evidence>
<evidence type="ECO:0000256" key="2">
    <source>
        <dbReference type="ARBA" id="ARBA00008772"/>
    </source>
</evidence>
<dbReference type="GO" id="GO:0006750">
    <property type="term" value="P:glutathione biosynthetic process"/>
    <property type="evidence" value="ECO:0007669"/>
    <property type="project" value="UniProtKB-UniRule"/>
</dbReference>
<name>A0A4R1J9D9_9GAMM</name>
<dbReference type="InterPro" id="IPR007370">
    <property type="entry name" value="Glu_cys_ligase"/>
</dbReference>
<evidence type="ECO:0000256" key="4">
    <source>
        <dbReference type="ARBA" id="ARBA00022684"/>
    </source>
</evidence>
<dbReference type="InterPro" id="IPR014746">
    <property type="entry name" value="Gln_synth/guanido_kin_cat_dom"/>
</dbReference>
<keyword evidence="5 8" id="KW-0547">Nucleotide-binding</keyword>
<sequence>MNQDFSGLLNSLKQLAQTGLGEQIGRGIERETLRIKANGQLAQTPHQRQRLGSNLTNPLITTDYAENLLEFVTPVEHNHAQLMDALKDIHSYTIDAIGDELLWPMSMPCFVGNDDDIPLATYGQSNVGMMKHIYRRGLKARYGSTMQIIAGIHYNFSLPESFWPQWQKILGNEQPLQEFISDQYMHIIRNFYRYGWVISYWFGASPALCKSFIQDRQSRLEFKSLGQGSLYLPYATSLRMSDLGYTSSAHSNLQISYNSLKEYVCSVRKATQTPSKEFAKLGVKVDGEYRQLNSNALQIENELYAPIRAKRVTQSGQTPSQALYEKGIEYIEVRSLDLNPFVPQGVDSFQLQFIDSLLLWCLIMPSESFAPGELQQCRDNLNQVAVEGRDPELKLAINGQERFVHDWLSEINQGMSQLASALGEPYAAAFERVTQRPPLSEQLLAQLLSEDEDNNKLALELAKNHKLALQEHSLSVWSKAQLDEVVAQSLEKQKMIEQQDTLSFDEYIQDYFARAREPISS</sequence>
<evidence type="ECO:0000256" key="6">
    <source>
        <dbReference type="ARBA" id="ARBA00022840"/>
    </source>
</evidence>
<proteinExistence type="inferred from homology"/>
<comment type="similarity">
    <text evidence="2 8">Belongs to the glutamate--cysteine ligase type 1 family. Type 1 subfamily.</text>
</comment>
<evidence type="ECO:0000313" key="12">
    <source>
        <dbReference type="Proteomes" id="UP000295565"/>
    </source>
</evidence>
<evidence type="ECO:0000256" key="7">
    <source>
        <dbReference type="ARBA" id="ARBA00048819"/>
    </source>
</evidence>
<reference evidence="11 12" key="1">
    <citation type="submission" date="2019-03" db="EMBL/GenBank/DDBJ databases">
        <title>Genomic Encyclopedia of Type Strains, Phase IV (KMG-IV): sequencing the most valuable type-strain genomes for metagenomic binning, comparative biology and taxonomic classification.</title>
        <authorList>
            <person name="Goeker M."/>
        </authorList>
    </citation>
    <scope>NUCLEOTIDE SEQUENCE [LARGE SCALE GENOMIC DNA]</scope>
    <source>
        <strain evidence="11 12">DSM 18577</strain>
    </source>
</reference>
<dbReference type="HAMAP" id="MF_00578">
    <property type="entry name" value="Glu_cys_ligase"/>
    <property type="match status" value="1"/>
</dbReference>
<dbReference type="GO" id="GO:0004357">
    <property type="term" value="F:glutamate-cysteine ligase activity"/>
    <property type="evidence" value="ECO:0007669"/>
    <property type="project" value="UniProtKB-UniRule"/>
</dbReference>
<keyword evidence="12" id="KW-1185">Reference proteome</keyword>
<evidence type="ECO:0000256" key="9">
    <source>
        <dbReference type="RuleBase" id="RU004391"/>
    </source>
</evidence>
<comment type="caution">
    <text evidence="11">The sequence shown here is derived from an EMBL/GenBank/DDBJ whole genome shotgun (WGS) entry which is preliminary data.</text>
</comment>